<dbReference type="PANTHER" id="PTHR21266">
    <property type="entry name" value="IRON-SULFUR DOMAIN CONTAINING PROTEIN"/>
    <property type="match status" value="1"/>
</dbReference>
<reference evidence="7 8" key="1">
    <citation type="submission" date="2006-03" db="EMBL/GenBank/DDBJ databases">
        <authorList>
            <person name="Giovannoni S.J."/>
            <person name="Cho J.-C."/>
            <person name="Ferriera S."/>
            <person name="Johnson J."/>
            <person name="Kravitz S."/>
            <person name="Halpern A."/>
            <person name="Remington K."/>
            <person name="Beeson K."/>
            <person name="Tran B."/>
            <person name="Rogers Y.-H."/>
            <person name="Friedman R."/>
            <person name="Venter J.C."/>
        </authorList>
    </citation>
    <scope>NUCLEOTIDE SEQUENCE [LARGE SCALE GENOMIC DNA]</scope>
    <source>
        <strain evidence="7 8">HTCC2207</strain>
    </source>
</reference>
<accession>Q1YUG9</accession>
<dbReference type="GO" id="GO:0008168">
    <property type="term" value="F:methyltransferase activity"/>
    <property type="evidence" value="ECO:0007669"/>
    <property type="project" value="UniProtKB-KW"/>
</dbReference>
<dbReference type="SUPFAM" id="SSF50022">
    <property type="entry name" value="ISP domain"/>
    <property type="match status" value="1"/>
</dbReference>
<dbReference type="InterPro" id="IPR017941">
    <property type="entry name" value="Rieske_2Fe-2S"/>
</dbReference>
<dbReference type="Gene3D" id="2.102.10.10">
    <property type="entry name" value="Rieske [2Fe-2S] iron-sulphur domain"/>
    <property type="match status" value="1"/>
</dbReference>
<evidence type="ECO:0000256" key="3">
    <source>
        <dbReference type="ARBA" id="ARBA00023002"/>
    </source>
</evidence>
<keyword evidence="5" id="KW-0411">Iron-sulfur</keyword>
<dbReference type="InterPro" id="IPR050584">
    <property type="entry name" value="Cholesterol_7-desaturase"/>
</dbReference>
<evidence type="ECO:0000313" key="8">
    <source>
        <dbReference type="Proteomes" id="UP000005555"/>
    </source>
</evidence>
<dbReference type="HOGENOM" id="CLU_039484_0_0_6"/>
<dbReference type="AlphaFoldDB" id="Q1YUG9"/>
<dbReference type="InterPro" id="IPR044043">
    <property type="entry name" value="VanA_C_cat"/>
</dbReference>
<dbReference type="GO" id="GO:0032259">
    <property type="term" value="P:methylation"/>
    <property type="evidence" value="ECO:0007669"/>
    <property type="project" value="UniProtKB-KW"/>
</dbReference>
<organism evidence="7 8">
    <name type="scientific">gamma proteobacterium HTCC2207</name>
    <dbReference type="NCBI Taxonomy" id="314287"/>
    <lineage>
        <taxon>Bacteria</taxon>
        <taxon>Pseudomonadati</taxon>
        <taxon>Pseudomonadota</taxon>
        <taxon>Gammaproteobacteria</taxon>
        <taxon>Cellvibrionales</taxon>
        <taxon>Porticoccaceae</taxon>
        <taxon>SAR92 clade</taxon>
    </lineage>
</organism>
<dbReference type="eggNOG" id="COG4638">
    <property type="taxonomic scope" value="Bacteria"/>
</dbReference>
<evidence type="ECO:0000256" key="5">
    <source>
        <dbReference type="ARBA" id="ARBA00023014"/>
    </source>
</evidence>
<keyword evidence="8" id="KW-1185">Reference proteome</keyword>
<dbReference type="EMBL" id="AAPI01000001">
    <property type="protein sequence ID" value="EAS48089.1"/>
    <property type="molecule type" value="Genomic_DNA"/>
</dbReference>
<evidence type="ECO:0000256" key="2">
    <source>
        <dbReference type="ARBA" id="ARBA00022723"/>
    </source>
</evidence>
<evidence type="ECO:0000256" key="1">
    <source>
        <dbReference type="ARBA" id="ARBA00022714"/>
    </source>
</evidence>
<dbReference type="Pfam" id="PF00355">
    <property type="entry name" value="Rieske"/>
    <property type="match status" value="1"/>
</dbReference>
<keyword evidence="2" id="KW-0479">Metal-binding</keyword>
<name>Q1YUG9_9GAMM</name>
<keyword evidence="7" id="KW-0489">Methyltransferase</keyword>
<dbReference type="CDD" id="cd08878">
    <property type="entry name" value="RHO_alpha_C_DMO-like"/>
    <property type="match status" value="1"/>
</dbReference>
<dbReference type="Gene3D" id="3.90.380.10">
    <property type="entry name" value="Naphthalene 1,2-dioxygenase Alpha Subunit, Chain A, domain 1"/>
    <property type="match status" value="1"/>
</dbReference>
<sequence length="342" mass="39018">MTFIRNRWYIAAWDGEVANAPLSRKICGETIVLYRKLNGSVVALRDACPHRLLPLSLGTREGDNLRCKYHGMLIGPDGSPEEMPLTNQRVNKQISTQSYNVVEKYRYIWVWIGEQDKADPETVPDFWPCDSEGWVFDGGYMHVQCDYRLFIDNLMDLTHETYVHAGSIGQKELMESPLETSVNGNKVTLSRWIPNISPPPFWRDALQKDTPVDRWQICEFIEPCSVNIDVGVSPIENLDSLEDHNSGVRGFVIDSMTPETEESCHYFWGMARNFRIDDQGLTQRIRAGQAAIFHEDIEILERQQQSIADNPDMALRVLSIDSGGAHARRSISKLMEIENGKK</sequence>
<dbReference type="Pfam" id="PF19112">
    <property type="entry name" value="VanA_C"/>
    <property type="match status" value="1"/>
</dbReference>
<dbReference type="Proteomes" id="UP000005555">
    <property type="component" value="Unassembled WGS sequence"/>
</dbReference>
<keyword evidence="1" id="KW-0001">2Fe-2S</keyword>
<dbReference type="GO" id="GO:0051537">
    <property type="term" value="F:2 iron, 2 sulfur cluster binding"/>
    <property type="evidence" value="ECO:0007669"/>
    <property type="project" value="UniProtKB-KW"/>
</dbReference>
<gene>
    <name evidence="7" type="ORF">GB2207_09771</name>
</gene>
<dbReference type="PANTHER" id="PTHR21266:SF60">
    <property type="entry name" value="3-KETOSTEROID-9-ALPHA-MONOOXYGENASE, OXYGENASE COMPONENT"/>
    <property type="match status" value="1"/>
</dbReference>
<evidence type="ECO:0000259" key="6">
    <source>
        <dbReference type="PROSITE" id="PS51296"/>
    </source>
</evidence>
<keyword evidence="7" id="KW-0808">Transferase</keyword>
<dbReference type="GO" id="GO:0046872">
    <property type="term" value="F:metal ion binding"/>
    <property type="evidence" value="ECO:0007669"/>
    <property type="project" value="UniProtKB-KW"/>
</dbReference>
<keyword evidence="4" id="KW-0408">Iron</keyword>
<dbReference type="STRING" id="314287.GB2207_09771"/>
<dbReference type="InterPro" id="IPR036922">
    <property type="entry name" value="Rieske_2Fe-2S_sf"/>
</dbReference>
<dbReference type="GO" id="GO:0016491">
    <property type="term" value="F:oxidoreductase activity"/>
    <property type="evidence" value="ECO:0007669"/>
    <property type="project" value="UniProtKB-KW"/>
</dbReference>
<dbReference type="PROSITE" id="PS51296">
    <property type="entry name" value="RIESKE"/>
    <property type="match status" value="1"/>
</dbReference>
<proteinExistence type="predicted"/>
<evidence type="ECO:0000256" key="4">
    <source>
        <dbReference type="ARBA" id="ARBA00023004"/>
    </source>
</evidence>
<comment type="caution">
    <text evidence="7">The sequence shown here is derived from an EMBL/GenBank/DDBJ whole genome shotgun (WGS) entry which is preliminary data.</text>
</comment>
<keyword evidence="3" id="KW-0560">Oxidoreductase</keyword>
<evidence type="ECO:0000313" key="7">
    <source>
        <dbReference type="EMBL" id="EAS48089.1"/>
    </source>
</evidence>
<feature type="domain" description="Rieske" evidence="6">
    <location>
        <begin position="8"/>
        <end position="110"/>
    </location>
</feature>
<protein>
    <submittedName>
        <fullName evidence="7">Vanillate O-demethylase oxygenase subunit</fullName>
    </submittedName>
</protein>
<dbReference type="OrthoDB" id="9769355at2"/>
<dbReference type="SUPFAM" id="SSF55961">
    <property type="entry name" value="Bet v1-like"/>
    <property type="match status" value="1"/>
</dbReference>